<sequence length="74" mass="8357">MRKKMYCPGEPIPSLGTVGALIECDKYIMMNDFSRGWQPKHPGVISSMTVHTIMGMIRTKRLRYAIKLNEGTGL</sequence>
<evidence type="ECO:0000313" key="1">
    <source>
        <dbReference type="EMBL" id="KKM93311.1"/>
    </source>
</evidence>
<accession>A0A0F9M1W6</accession>
<gene>
    <name evidence="1" type="ORF">LCGC14_1209630</name>
</gene>
<name>A0A0F9M1W6_9ZZZZ</name>
<protein>
    <submittedName>
        <fullName evidence="1">Uncharacterized protein</fullName>
    </submittedName>
</protein>
<proteinExistence type="predicted"/>
<dbReference type="EMBL" id="LAZR01006283">
    <property type="protein sequence ID" value="KKM93311.1"/>
    <property type="molecule type" value="Genomic_DNA"/>
</dbReference>
<organism evidence="1">
    <name type="scientific">marine sediment metagenome</name>
    <dbReference type="NCBI Taxonomy" id="412755"/>
    <lineage>
        <taxon>unclassified sequences</taxon>
        <taxon>metagenomes</taxon>
        <taxon>ecological metagenomes</taxon>
    </lineage>
</organism>
<dbReference type="AlphaFoldDB" id="A0A0F9M1W6"/>
<reference evidence="1" key="1">
    <citation type="journal article" date="2015" name="Nature">
        <title>Complex archaea that bridge the gap between prokaryotes and eukaryotes.</title>
        <authorList>
            <person name="Spang A."/>
            <person name="Saw J.H."/>
            <person name="Jorgensen S.L."/>
            <person name="Zaremba-Niedzwiedzka K."/>
            <person name="Martijn J."/>
            <person name="Lind A.E."/>
            <person name="van Eijk R."/>
            <person name="Schleper C."/>
            <person name="Guy L."/>
            <person name="Ettema T.J."/>
        </authorList>
    </citation>
    <scope>NUCLEOTIDE SEQUENCE</scope>
</reference>
<comment type="caution">
    <text evidence="1">The sequence shown here is derived from an EMBL/GenBank/DDBJ whole genome shotgun (WGS) entry which is preliminary data.</text>
</comment>